<dbReference type="InterPro" id="IPR021838">
    <property type="entry name" value="DUF3431"/>
</dbReference>
<evidence type="ECO:0000313" key="8">
    <source>
        <dbReference type="Proteomes" id="UP000244722"/>
    </source>
</evidence>
<dbReference type="PANTHER" id="PTHR12570:SF85">
    <property type="entry name" value="DUF803 DOMAIN MEMBRANE PROTEIN (AFU_ORTHOLOGUE AFUA_1G15880)"/>
    <property type="match status" value="1"/>
</dbReference>
<keyword evidence="2 6" id="KW-0812">Transmembrane</keyword>
<dbReference type="GO" id="GO:0015095">
    <property type="term" value="F:magnesium ion transmembrane transporter activity"/>
    <property type="evidence" value="ECO:0007669"/>
    <property type="project" value="InterPro"/>
</dbReference>
<feature type="compositionally biased region" description="Basic and acidic residues" evidence="5">
    <location>
        <begin position="533"/>
        <end position="542"/>
    </location>
</feature>
<protein>
    <submittedName>
        <fullName evidence="7">Uncharacterized protein</fullName>
    </submittedName>
</protein>
<reference evidence="7 8" key="1">
    <citation type="submission" date="2017-04" db="EMBL/GenBank/DDBJ databases">
        <title>Draft genome sequence of Tuber borchii Vittad., a whitish edible truffle.</title>
        <authorList>
            <consortium name="DOE Joint Genome Institute"/>
            <person name="Murat C."/>
            <person name="Kuo A."/>
            <person name="Barry K.W."/>
            <person name="Clum A."/>
            <person name="Dockter R.B."/>
            <person name="Fauchery L."/>
            <person name="Iotti M."/>
            <person name="Kohler A."/>
            <person name="Labutti K."/>
            <person name="Lindquist E.A."/>
            <person name="Lipzen A."/>
            <person name="Ohm R.A."/>
            <person name="Wang M."/>
            <person name="Grigoriev I.V."/>
            <person name="Zambonelli A."/>
            <person name="Martin F.M."/>
        </authorList>
    </citation>
    <scope>NUCLEOTIDE SEQUENCE [LARGE SCALE GENOMIC DNA]</scope>
    <source>
        <strain evidence="7 8">Tbo3840</strain>
    </source>
</reference>
<dbReference type="PANTHER" id="PTHR12570">
    <property type="match status" value="1"/>
</dbReference>
<feature type="transmembrane region" description="Helical" evidence="6">
    <location>
        <begin position="269"/>
        <end position="288"/>
    </location>
</feature>
<dbReference type="Proteomes" id="UP000244722">
    <property type="component" value="Unassembled WGS sequence"/>
</dbReference>
<feature type="transmembrane region" description="Helical" evidence="6">
    <location>
        <begin position="218"/>
        <end position="236"/>
    </location>
</feature>
<dbReference type="InterPro" id="IPR008521">
    <property type="entry name" value="Mg_trans_NIPA"/>
</dbReference>
<keyword evidence="8" id="KW-1185">Reference proteome</keyword>
<gene>
    <name evidence="7" type="ORF">B9Z19DRAFT_1137749</name>
</gene>
<dbReference type="OrthoDB" id="6428174at2759"/>
<evidence type="ECO:0000256" key="3">
    <source>
        <dbReference type="ARBA" id="ARBA00022989"/>
    </source>
</evidence>
<evidence type="ECO:0000256" key="1">
    <source>
        <dbReference type="ARBA" id="ARBA00004141"/>
    </source>
</evidence>
<dbReference type="Pfam" id="PF05653">
    <property type="entry name" value="Mg_trans_NIPA"/>
    <property type="match status" value="2"/>
</dbReference>
<sequence>MLVTILASTVSQVRAIVITCVATFLVLCTFSDICHFTPTPGSSSVEYPPIDTLAPSQPVEQPVSKLEDEVECKSEEVPASEDVIPHGVSVFMPSNFVEHLILPRMSNEGTTWLTYLSEDLNIITKTYLIDPDKSNIAPGTLTVLVNKGREAQAYLTYIIEHYDLPLGTHFLREKLGVLGKLGCTIYLIGGVIIVLHAPPDEDIQTIDEILNYAIQPGFLAYVAIVSAFSSIMIYKVSPKVTPLYYVTFTTATLIASFILFRGFNSTDPLNTISLVCGFLAIFGGVYPLNLSRPDPDGHLLAANGSASYGERVPTDGITGLQVRRSMQLRRSDVGGSRSSIGARLLERHLDEEAAVGLTDLAEDDDSDSDDIAIFTHAHSTAWHSNDLQLSSTPMMLLELNYRRIMEHGYMNLRCHWNPGCPDWIKPNATEYNDLKKEELVMHEPFKELFLQEVARYGVPDMIGTPCCARFAVTRSRITQHAKERYISWRKWHFIFASPSLERNADKAAEEGVGRKESEEESWRQEGIKQWKRELKNMGREGETEVQLARRRGSDAKMRRGEVGELEFSG</sequence>
<evidence type="ECO:0000256" key="2">
    <source>
        <dbReference type="ARBA" id="ARBA00022692"/>
    </source>
</evidence>
<keyword evidence="4 6" id="KW-0472">Membrane</keyword>
<comment type="caution">
    <text evidence="7">The sequence shown here is derived from an EMBL/GenBank/DDBJ whole genome shotgun (WGS) entry which is preliminary data.</text>
</comment>
<accession>A0A2T6ZA88</accession>
<feature type="compositionally biased region" description="Basic and acidic residues" evidence="5">
    <location>
        <begin position="551"/>
        <end position="562"/>
    </location>
</feature>
<feature type="region of interest" description="Disordered" evidence="5">
    <location>
        <begin position="533"/>
        <end position="569"/>
    </location>
</feature>
<proteinExistence type="predicted"/>
<evidence type="ECO:0000256" key="5">
    <source>
        <dbReference type="SAM" id="MobiDB-lite"/>
    </source>
</evidence>
<dbReference type="EMBL" id="NESQ01000550">
    <property type="protein sequence ID" value="PUU72395.1"/>
    <property type="molecule type" value="Genomic_DNA"/>
</dbReference>
<dbReference type="GO" id="GO:0016020">
    <property type="term" value="C:membrane"/>
    <property type="evidence" value="ECO:0007669"/>
    <property type="project" value="UniProtKB-SubCell"/>
</dbReference>
<evidence type="ECO:0000313" key="7">
    <source>
        <dbReference type="EMBL" id="PUU72395.1"/>
    </source>
</evidence>
<keyword evidence="3 6" id="KW-1133">Transmembrane helix</keyword>
<evidence type="ECO:0000256" key="4">
    <source>
        <dbReference type="ARBA" id="ARBA00023136"/>
    </source>
</evidence>
<evidence type="ECO:0000256" key="6">
    <source>
        <dbReference type="SAM" id="Phobius"/>
    </source>
</evidence>
<feature type="transmembrane region" description="Helical" evidence="6">
    <location>
        <begin position="243"/>
        <end position="263"/>
    </location>
</feature>
<name>A0A2T6ZA88_TUBBO</name>
<dbReference type="AlphaFoldDB" id="A0A2T6ZA88"/>
<organism evidence="7 8">
    <name type="scientific">Tuber borchii</name>
    <name type="common">White truffle</name>
    <dbReference type="NCBI Taxonomy" id="42251"/>
    <lineage>
        <taxon>Eukaryota</taxon>
        <taxon>Fungi</taxon>
        <taxon>Dikarya</taxon>
        <taxon>Ascomycota</taxon>
        <taxon>Pezizomycotina</taxon>
        <taxon>Pezizomycetes</taxon>
        <taxon>Pezizales</taxon>
        <taxon>Tuberaceae</taxon>
        <taxon>Tuber</taxon>
    </lineage>
</organism>
<dbReference type="Pfam" id="PF11913">
    <property type="entry name" value="DUF3431"/>
    <property type="match status" value="1"/>
</dbReference>
<comment type="subcellular location">
    <subcellularLocation>
        <location evidence="1">Membrane</location>
        <topology evidence="1">Multi-pass membrane protein</topology>
    </subcellularLocation>
</comment>